<sequence length="56" mass="6469">MVSFLDILAHFFDNTSAIAVKTAVYTFHELRDVKMRSFGGIDRYRGRLYQEAVVGR</sequence>
<organism evidence="1 2">
    <name type="scientific">Alternaria alternata</name>
    <name type="common">Alternaria rot fungus</name>
    <name type="synonym">Torula alternata</name>
    <dbReference type="NCBI Taxonomy" id="5599"/>
    <lineage>
        <taxon>Eukaryota</taxon>
        <taxon>Fungi</taxon>
        <taxon>Dikarya</taxon>
        <taxon>Ascomycota</taxon>
        <taxon>Pezizomycotina</taxon>
        <taxon>Dothideomycetes</taxon>
        <taxon>Pleosporomycetidae</taxon>
        <taxon>Pleosporales</taxon>
        <taxon>Pleosporineae</taxon>
        <taxon>Pleosporaceae</taxon>
        <taxon>Alternaria</taxon>
        <taxon>Alternaria sect. Alternaria</taxon>
        <taxon>Alternaria alternata complex</taxon>
    </lineage>
</organism>
<gene>
    <name evidence="1" type="ORF">AA0117_g4329</name>
</gene>
<evidence type="ECO:0000313" key="1">
    <source>
        <dbReference type="EMBL" id="RYN78405.1"/>
    </source>
</evidence>
<dbReference type="EMBL" id="PDXD01000007">
    <property type="protein sequence ID" value="RYN78405.1"/>
    <property type="molecule type" value="Genomic_DNA"/>
</dbReference>
<proteinExistence type="predicted"/>
<dbReference type="AlphaFoldDB" id="A0A4Q4NMJ2"/>
<reference evidence="2" key="1">
    <citation type="journal article" date="2019" name="bioRxiv">
        <title>Genomics, evolutionary history and diagnostics of the Alternaria alternata species group including apple and Asian pear pathotypes.</title>
        <authorList>
            <person name="Armitage A.D."/>
            <person name="Cockerton H.M."/>
            <person name="Sreenivasaprasad S."/>
            <person name="Woodhall J.W."/>
            <person name="Lane C.R."/>
            <person name="Harrison R.J."/>
            <person name="Clarkson J.P."/>
        </authorList>
    </citation>
    <scope>NUCLEOTIDE SEQUENCE [LARGE SCALE GENOMIC DNA]</scope>
    <source>
        <strain evidence="2">FERA 1177</strain>
    </source>
</reference>
<accession>A0A4Q4NMJ2</accession>
<dbReference type="Proteomes" id="UP000291422">
    <property type="component" value="Unassembled WGS sequence"/>
</dbReference>
<protein>
    <submittedName>
        <fullName evidence="1">Uncharacterized protein</fullName>
    </submittedName>
</protein>
<name>A0A4Q4NMJ2_ALTAL</name>
<comment type="caution">
    <text evidence="1">The sequence shown here is derived from an EMBL/GenBank/DDBJ whole genome shotgun (WGS) entry which is preliminary data.</text>
</comment>
<evidence type="ECO:0000313" key="2">
    <source>
        <dbReference type="Proteomes" id="UP000291422"/>
    </source>
</evidence>